<feature type="binding site" evidence="17">
    <location>
        <begin position="405"/>
        <end position="409"/>
    </location>
    <ligand>
        <name>AMP</name>
        <dbReference type="ChEBI" id="CHEBI:456215"/>
    </ligand>
</feature>
<dbReference type="NCBIfam" id="TIGR00197">
    <property type="entry name" value="yjeF_nterm"/>
    <property type="match status" value="1"/>
</dbReference>
<evidence type="ECO:0000256" key="13">
    <source>
        <dbReference type="ARBA" id="ARBA00023268"/>
    </source>
</evidence>
<evidence type="ECO:0000256" key="7">
    <source>
        <dbReference type="ARBA" id="ARBA00022840"/>
    </source>
</evidence>
<dbReference type="Pfam" id="PF03853">
    <property type="entry name" value="YjeF_N"/>
    <property type="match status" value="1"/>
</dbReference>
<feature type="binding site" evidence="17">
    <location>
        <position position="368"/>
    </location>
    <ligand>
        <name>(6S)-NADPHX</name>
        <dbReference type="ChEBI" id="CHEBI:64076"/>
    </ligand>
</feature>
<evidence type="ECO:0000256" key="10">
    <source>
        <dbReference type="ARBA" id="ARBA00023027"/>
    </source>
</evidence>
<evidence type="ECO:0000256" key="17">
    <source>
        <dbReference type="HAMAP-Rule" id="MF_01965"/>
    </source>
</evidence>
<dbReference type="GO" id="GO:0005524">
    <property type="term" value="F:ATP binding"/>
    <property type="evidence" value="ECO:0007669"/>
    <property type="project" value="UniProtKB-UniRule"/>
</dbReference>
<feature type="domain" description="YjeF N-terminal" evidence="21">
    <location>
        <begin position="14"/>
        <end position="216"/>
    </location>
</feature>
<keyword evidence="13" id="KW-0511">Multifunctional enzyme</keyword>
<feature type="binding site" evidence="17">
    <location>
        <position position="434"/>
    </location>
    <ligand>
        <name>AMP</name>
        <dbReference type="ChEBI" id="CHEBI:456215"/>
    </ligand>
</feature>
<evidence type="ECO:0000256" key="16">
    <source>
        <dbReference type="ARBA" id="ARBA00049209"/>
    </source>
</evidence>
<comment type="cofactor">
    <cofactor evidence="18 19">
        <name>K(+)</name>
        <dbReference type="ChEBI" id="CHEBI:29103"/>
    </cofactor>
    <text evidence="18 19">Binds 1 potassium ion per subunit.</text>
</comment>
<dbReference type="HAMAP" id="MF_01966">
    <property type="entry name" value="NADHX_epimerase"/>
    <property type="match status" value="1"/>
</dbReference>
<evidence type="ECO:0000256" key="14">
    <source>
        <dbReference type="ARBA" id="ARBA00025153"/>
    </source>
</evidence>
<feature type="binding site" evidence="18">
    <location>
        <position position="159"/>
    </location>
    <ligand>
        <name>(6S)-NADPHX</name>
        <dbReference type="ChEBI" id="CHEBI:64076"/>
    </ligand>
</feature>
<dbReference type="InterPro" id="IPR000631">
    <property type="entry name" value="CARKD"/>
</dbReference>
<dbReference type="HAMAP" id="MF_01965">
    <property type="entry name" value="NADHX_dehydratase"/>
    <property type="match status" value="1"/>
</dbReference>
<comment type="similarity">
    <text evidence="4 19">In the C-terminal section; belongs to the NnrD/CARKD family.</text>
</comment>
<comment type="function">
    <text evidence="14 19">Bifunctional enzyme that catalyzes the epimerization of the S- and R-forms of NAD(P)HX and the dehydration of the S-form of NAD(P)HX at the expense of ADP, which is converted to AMP. This allows the repair of both epimers of NAD(P)HX, a damaged form of NAD(P)H that is a result of enzymatic or heat-dependent hydration.</text>
</comment>
<dbReference type="SUPFAM" id="SSF64153">
    <property type="entry name" value="YjeF N-terminal domain-like"/>
    <property type="match status" value="1"/>
</dbReference>
<sequence length="491" mass="51651">MSQLPYTLYRASDVRRLDSIAIKEFSMPGIELMNRAGGVVFDELCIRWPDARNIVVVCGAGNNAGDGYVVARLAHEKGYSVRLVALIDPDALQGDALTAWGAARAAGLMVEAFDAVSLNRSDVLVDAIFGTGLNRQVDGCWAEIIDAINASAVSVLAIDIPSGLHADTGCIMGHAIQADVSVSFIGLKQGMFTAAGVDCCGVIEFDDLGVPDAVYQQVEPACQRVDWLTLRQQLPARPKSSHKGLYGHSLIIGGNEGMAGAVRLAAEAAARVGSGLTSVATRPEHVAAMAAARPEVMWHGVANRHDLRKLIEPATVIAIGPGLGQDDWAIELFETALQSGKPLVVDADALNLLACKPIQYPHWLLTPHPGEAARLLGCRSDEINQQRFDAVKAIADKFSAVTVLKGAGSLIHTEHEQTVLCNDGNPGMATGGMGDVLTGVIASLIAQGYELFDAAQMGVALHAAAADKAAVSGERGLLASDVIAQFRSLVN</sequence>
<dbReference type="InterPro" id="IPR030677">
    <property type="entry name" value="Nnr"/>
</dbReference>
<reference evidence="22" key="1">
    <citation type="journal article" date="2020" name="mSystems">
        <title>Genome- and Community-Level Interaction Insights into Carbon Utilization and Element Cycling Functions of Hydrothermarchaeota in Hydrothermal Sediment.</title>
        <authorList>
            <person name="Zhou Z."/>
            <person name="Liu Y."/>
            <person name="Xu W."/>
            <person name="Pan J."/>
            <person name="Luo Z.H."/>
            <person name="Li M."/>
        </authorList>
    </citation>
    <scope>NUCLEOTIDE SEQUENCE [LARGE SCALE GENOMIC DNA]</scope>
    <source>
        <strain evidence="22">HyVt-505</strain>
    </source>
</reference>
<evidence type="ECO:0000259" key="20">
    <source>
        <dbReference type="PROSITE" id="PS51383"/>
    </source>
</evidence>
<comment type="similarity">
    <text evidence="18">Belongs to the NnrE/AIBP family.</text>
</comment>
<dbReference type="EMBL" id="DRNF01000401">
    <property type="protein sequence ID" value="HHJ81238.1"/>
    <property type="molecule type" value="Genomic_DNA"/>
</dbReference>
<dbReference type="InterPro" id="IPR029056">
    <property type="entry name" value="Ribokinase-like"/>
</dbReference>
<comment type="caution">
    <text evidence="18">Lacks conserved residue(s) required for the propagation of feature annotation.</text>
</comment>
<evidence type="ECO:0000256" key="12">
    <source>
        <dbReference type="ARBA" id="ARBA00023239"/>
    </source>
</evidence>
<organism evidence="22">
    <name type="scientific">Candidatus Tenderia electrophaga</name>
    <dbReference type="NCBI Taxonomy" id="1748243"/>
    <lineage>
        <taxon>Bacteria</taxon>
        <taxon>Pseudomonadati</taxon>
        <taxon>Pseudomonadota</taxon>
        <taxon>Gammaproteobacteria</taxon>
        <taxon>Candidatus Tenderiales</taxon>
        <taxon>Candidatus Tenderiaceae</taxon>
        <taxon>Candidatus Tenderia</taxon>
    </lineage>
</organism>
<feature type="binding site" evidence="17">
    <location>
        <position position="435"/>
    </location>
    <ligand>
        <name>(6S)-NADPHX</name>
        <dbReference type="ChEBI" id="CHEBI:64076"/>
    </ligand>
</feature>
<comment type="catalytic activity">
    <reaction evidence="2 18 19">
        <text>(6R)-NADPHX = (6S)-NADPHX</text>
        <dbReference type="Rhea" id="RHEA:32227"/>
        <dbReference type="ChEBI" id="CHEBI:64076"/>
        <dbReference type="ChEBI" id="CHEBI:64077"/>
        <dbReference type="EC" id="5.1.99.6"/>
    </reaction>
</comment>
<dbReference type="PANTHER" id="PTHR12592:SF0">
    <property type="entry name" value="ATP-DEPENDENT (S)-NAD(P)H-HYDRATE DEHYDRATASE"/>
    <property type="match status" value="1"/>
</dbReference>
<dbReference type="InterPro" id="IPR036652">
    <property type="entry name" value="YjeF_N_dom_sf"/>
</dbReference>
<comment type="catalytic activity">
    <reaction evidence="1 18 19">
        <text>(6R)-NADHX = (6S)-NADHX</text>
        <dbReference type="Rhea" id="RHEA:32215"/>
        <dbReference type="ChEBI" id="CHEBI:64074"/>
        <dbReference type="ChEBI" id="CHEBI:64075"/>
        <dbReference type="EC" id="5.1.99.6"/>
    </reaction>
</comment>
<feature type="binding site" evidence="17">
    <location>
        <position position="261"/>
    </location>
    <ligand>
        <name>(6S)-NADPHX</name>
        <dbReference type="ChEBI" id="CHEBI:64076"/>
    </ligand>
</feature>
<comment type="function">
    <text evidence="18">Catalyzes the epimerization of the S- and R-forms of NAD(P)HX, a damaged form of NAD(P)H that is a result of enzymatic or heat-dependent hydration. This is a prerequisite for the S-specific NAD(P)H-hydrate dehydratase to allow the repair of both epimers of NAD(P)HX.</text>
</comment>
<keyword evidence="12 17" id="KW-0456">Lyase</keyword>
<proteinExistence type="inferred from homology"/>
<dbReference type="Gene3D" id="3.40.1190.20">
    <property type="match status" value="1"/>
</dbReference>
<dbReference type="EC" id="4.2.1.136" evidence="19"/>
<dbReference type="GO" id="GO:0052856">
    <property type="term" value="F:NAD(P)HX epimerase activity"/>
    <property type="evidence" value="ECO:0007669"/>
    <property type="project" value="UniProtKB-UniRule"/>
</dbReference>
<feature type="binding site" evidence="18">
    <location>
        <begin position="130"/>
        <end position="136"/>
    </location>
    <ligand>
        <name>(6S)-NADPHX</name>
        <dbReference type="ChEBI" id="CHEBI:64076"/>
    </ligand>
</feature>
<evidence type="ECO:0000256" key="8">
    <source>
        <dbReference type="ARBA" id="ARBA00022857"/>
    </source>
</evidence>
<evidence type="ECO:0000256" key="18">
    <source>
        <dbReference type="HAMAP-Rule" id="MF_01966"/>
    </source>
</evidence>
<feature type="binding site" evidence="18">
    <location>
        <position position="126"/>
    </location>
    <ligand>
        <name>K(+)</name>
        <dbReference type="ChEBI" id="CHEBI:29103"/>
    </ligand>
</feature>
<keyword evidence="7 17" id="KW-0067">ATP-binding</keyword>
<feature type="binding site" evidence="17">
    <location>
        <position position="322"/>
    </location>
    <ligand>
        <name>(6S)-NADPHX</name>
        <dbReference type="ChEBI" id="CHEBI:64076"/>
    </ligand>
</feature>
<dbReference type="GO" id="GO:0046496">
    <property type="term" value="P:nicotinamide nucleotide metabolic process"/>
    <property type="evidence" value="ECO:0007669"/>
    <property type="project" value="UniProtKB-UniRule"/>
</dbReference>
<accession>A0A832J630</accession>
<dbReference type="InterPro" id="IPR017953">
    <property type="entry name" value="Carbohydrate_kinase_pred_CS"/>
</dbReference>
<dbReference type="GO" id="GO:0052855">
    <property type="term" value="F:ADP-dependent NAD(P)H-hydrate dehydratase activity"/>
    <property type="evidence" value="ECO:0007669"/>
    <property type="project" value="UniProtKB-UniRule"/>
</dbReference>
<keyword evidence="10 17" id="KW-0520">NAD</keyword>
<keyword evidence="5 18" id="KW-0479">Metal-binding</keyword>
<dbReference type="EC" id="5.1.99.6" evidence="19"/>
<comment type="cofactor">
    <cofactor evidence="17">
        <name>Mg(2+)</name>
        <dbReference type="ChEBI" id="CHEBI:18420"/>
    </cofactor>
</comment>
<dbReference type="Gene3D" id="3.40.50.10260">
    <property type="entry name" value="YjeF N-terminal domain"/>
    <property type="match status" value="1"/>
</dbReference>
<keyword evidence="11 18" id="KW-0413">Isomerase</keyword>
<dbReference type="SUPFAM" id="SSF53613">
    <property type="entry name" value="Ribokinase-like"/>
    <property type="match status" value="1"/>
</dbReference>
<dbReference type="PROSITE" id="PS51383">
    <property type="entry name" value="YJEF_C_3"/>
    <property type="match status" value="1"/>
</dbReference>
<dbReference type="Proteomes" id="UP000885832">
    <property type="component" value="Unassembled WGS sequence"/>
</dbReference>
<keyword evidence="9 18" id="KW-0630">Potassium</keyword>
<comment type="similarity">
    <text evidence="3 19">In the N-terminal section; belongs to the NnrE/AIBP family.</text>
</comment>
<dbReference type="GO" id="GO:0110051">
    <property type="term" value="P:metabolite repair"/>
    <property type="evidence" value="ECO:0007669"/>
    <property type="project" value="TreeGrafter"/>
</dbReference>
<comment type="caution">
    <text evidence="22">The sequence shown here is derived from an EMBL/GenBank/DDBJ whole genome shotgun (WGS) entry which is preliminary data.</text>
</comment>
<evidence type="ECO:0000256" key="2">
    <source>
        <dbReference type="ARBA" id="ARBA00000909"/>
    </source>
</evidence>
<evidence type="ECO:0000256" key="3">
    <source>
        <dbReference type="ARBA" id="ARBA00006001"/>
    </source>
</evidence>
<evidence type="ECO:0000313" key="22">
    <source>
        <dbReference type="EMBL" id="HHJ81238.1"/>
    </source>
</evidence>
<dbReference type="PROSITE" id="PS01050">
    <property type="entry name" value="YJEF_C_2"/>
    <property type="match status" value="1"/>
</dbReference>
<dbReference type="PROSITE" id="PS51385">
    <property type="entry name" value="YJEF_N"/>
    <property type="match status" value="1"/>
</dbReference>
<feature type="binding site" evidence="18">
    <location>
        <position position="162"/>
    </location>
    <ligand>
        <name>K(+)</name>
        <dbReference type="ChEBI" id="CHEBI:29103"/>
    </ligand>
</feature>
<comment type="catalytic activity">
    <reaction evidence="16 17 19">
        <text>(6S)-NADPHX + ADP = AMP + phosphate + NADPH + H(+)</text>
        <dbReference type="Rhea" id="RHEA:32235"/>
        <dbReference type="ChEBI" id="CHEBI:15378"/>
        <dbReference type="ChEBI" id="CHEBI:43474"/>
        <dbReference type="ChEBI" id="CHEBI:57783"/>
        <dbReference type="ChEBI" id="CHEBI:64076"/>
        <dbReference type="ChEBI" id="CHEBI:456215"/>
        <dbReference type="ChEBI" id="CHEBI:456216"/>
        <dbReference type="EC" id="4.2.1.136"/>
    </reaction>
</comment>
<dbReference type="GO" id="GO:0046872">
    <property type="term" value="F:metal ion binding"/>
    <property type="evidence" value="ECO:0007669"/>
    <property type="project" value="UniProtKB-UniRule"/>
</dbReference>
<gene>
    <name evidence="18" type="primary">nnrE</name>
    <name evidence="17" type="synonym">nnrD</name>
    <name evidence="22" type="ORF">ENJ65_06350</name>
</gene>
<dbReference type="NCBIfam" id="TIGR00196">
    <property type="entry name" value="yjeF_cterm"/>
    <property type="match status" value="1"/>
</dbReference>
<comment type="function">
    <text evidence="17">Catalyzes the dehydration of the S-form of NAD(P)HX at the expense of ADP, which is converted to AMP. Together with NAD(P)HX epimerase, which catalyzes the epimerization of the S- and R-forms, the enzyme allows the repair of both epimers of NAD(P)HX, a damaged form of NAD(P)H that is a result of enzymatic or heat-dependent hydration.</text>
</comment>
<keyword evidence="6 17" id="KW-0547">Nucleotide-binding</keyword>
<evidence type="ECO:0000256" key="4">
    <source>
        <dbReference type="ARBA" id="ARBA00009524"/>
    </source>
</evidence>
<dbReference type="PANTHER" id="PTHR12592">
    <property type="entry name" value="ATP-DEPENDENT (S)-NAD(P)H-HYDRATE DEHYDRATASE FAMILY MEMBER"/>
    <property type="match status" value="1"/>
</dbReference>
<evidence type="ECO:0000256" key="11">
    <source>
        <dbReference type="ARBA" id="ARBA00023235"/>
    </source>
</evidence>
<dbReference type="PROSITE" id="PS01049">
    <property type="entry name" value="YJEF_C_1"/>
    <property type="match status" value="1"/>
</dbReference>
<evidence type="ECO:0000256" key="5">
    <source>
        <dbReference type="ARBA" id="ARBA00022723"/>
    </source>
</evidence>
<comment type="catalytic activity">
    <reaction evidence="15 17 19">
        <text>(6S)-NADHX + ADP = AMP + phosphate + NADH + H(+)</text>
        <dbReference type="Rhea" id="RHEA:32223"/>
        <dbReference type="ChEBI" id="CHEBI:15378"/>
        <dbReference type="ChEBI" id="CHEBI:43474"/>
        <dbReference type="ChEBI" id="CHEBI:57945"/>
        <dbReference type="ChEBI" id="CHEBI:64074"/>
        <dbReference type="ChEBI" id="CHEBI:456215"/>
        <dbReference type="ChEBI" id="CHEBI:456216"/>
        <dbReference type="EC" id="4.2.1.136"/>
    </reaction>
</comment>
<feature type="binding site" evidence="18">
    <location>
        <position position="63"/>
    </location>
    <ligand>
        <name>K(+)</name>
        <dbReference type="ChEBI" id="CHEBI:29103"/>
    </ligand>
</feature>
<evidence type="ECO:0000256" key="9">
    <source>
        <dbReference type="ARBA" id="ARBA00022958"/>
    </source>
</evidence>
<keyword evidence="8 17" id="KW-0521">NADP</keyword>
<comment type="similarity">
    <text evidence="17">Belongs to the NnrD/CARKD family.</text>
</comment>
<protein>
    <recommendedName>
        <fullName evidence="19">Bifunctional NAD(P)H-hydrate repair enzyme</fullName>
    </recommendedName>
    <alternativeName>
        <fullName evidence="19">Nicotinamide nucleotide repair protein</fullName>
    </alternativeName>
    <domain>
        <recommendedName>
            <fullName evidence="19">ADP-dependent (S)-NAD(P)H-hydrate dehydratase</fullName>
            <ecNumber evidence="19">4.2.1.136</ecNumber>
        </recommendedName>
        <alternativeName>
            <fullName evidence="19">ADP-dependent NAD(P)HX dehydratase</fullName>
        </alternativeName>
    </domain>
    <domain>
        <recommendedName>
            <fullName evidence="19">NAD(P)H-hydrate epimerase</fullName>
            <ecNumber evidence="19">5.1.99.6</ecNumber>
        </recommendedName>
    </domain>
</protein>
<evidence type="ECO:0000256" key="15">
    <source>
        <dbReference type="ARBA" id="ARBA00048238"/>
    </source>
</evidence>
<dbReference type="CDD" id="cd01171">
    <property type="entry name" value="YXKO-related"/>
    <property type="match status" value="1"/>
</dbReference>
<dbReference type="InterPro" id="IPR004443">
    <property type="entry name" value="YjeF_N_dom"/>
</dbReference>
<comment type="subunit">
    <text evidence="17">Homotetramer.</text>
</comment>
<evidence type="ECO:0000256" key="6">
    <source>
        <dbReference type="ARBA" id="ARBA00022741"/>
    </source>
</evidence>
<evidence type="ECO:0000256" key="19">
    <source>
        <dbReference type="PIRNR" id="PIRNR017184"/>
    </source>
</evidence>
<feature type="domain" description="YjeF C-terminal" evidence="20">
    <location>
        <begin position="226"/>
        <end position="491"/>
    </location>
</feature>
<evidence type="ECO:0000256" key="1">
    <source>
        <dbReference type="ARBA" id="ARBA00000013"/>
    </source>
</evidence>
<dbReference type="AlphaFoldDB" id="A0A832J630"/>
<dbReference type="PIRSF" id="PIRSF017184">
    <property type="entry name" value="Nnr"/>
    <property type="match status" value="1"/>
</dbReference>
<evidence type="ECO:0000259" key="21">
    <source>
        <dbReference type="PROSITE" id="PS51385"/>
    </source>
</evidence>
<name>A0A832J630_9GAMM</name>
<dbReference type="Pfam" id="PF01256">
    <property type="entry name" value="Carb_kinase"/>
    <property type="match status" value="1"/>
</dbReference>